<dbReference type="EMBL" id="CP047166">
    <property type="protein sequence ID" value="QRF67025.1"/>
    <property type="molecule type" value="Genomic_DNA"/>
</dbReference>
<dbReference type="GO" id="GO:0008168">
    <property type="term" value="F:methyltransferase activity"/>
    <property type="evidence" value="ECO:0007669"/>
    <property type="project" value="UniProtKB-KW"/>
</dbReference>
<organism evidence="2 3">
    <name type="scientific">Ponticoccus alexandrii</name>
    <dbReference type="NCBI Taxonomy" id="1943633"/>
    <lineage>
        <taxon>Bacteria</taxon>
        <taxon>Pseudomonadati</taxon>
        <taxon>Pseudomonadota</taxon>
        <taxon>Alphaproteobacteria</taxon>
        <taxon>Rhodobacterales</taxon>
        <taxon>Roseobacteraceae</taxon>
        <taxon>Ponticoccus</taxon>
    </lineage>
</organism>
<evidence type="ECO:0000313" key="2">
    <source>
        <dbReference type="EMBL" id="QRF67025.1"/>
    </source>
</evidence>
<dbReference type="InterPro" id="IPR029063">
    <property type="entry name" value="SAM-dependent_MTases_sf"/>
</dbReference>
<keyword evidence="2" id="KW-0808">Transferase</keyword>
<gene>
    <name evidence="2" type="ORF">GQA70_12305</name>
</gene>
<dbReference type="PANTHER" id="PTHR34203">
    <property type="entry name" value="METHYLTRANSFERASE, FKBM FAMILY PROTEIN"/>
    <property type="match status" value="1"/>
</dbReference>
<name>A0ABX7F904_9RHOB</name>
<accession>A0ABX7F904</accession>
<keyword evidence="3" id="KW-1185">Reference proteome</keyword>
<dbReference type="RefSeq" id="WP_082055947.1">
    <property type="nucleotide sequence ID" value="NZ_CP047166.1"/>
</dbReference>
<sequence>MTGTLSMPAPETTGADYFDVAAALAALESGEAVTFPPLRMTRVTIGGRALTFCGNFHRDPIQRAHRDGAFFEAEDLAEIAQHLPQAPRVLDVGANIGNHALYFATQCGAAQVTVIEPNPLALAPLVANVVLNGLTDVIRMEALGIGLGAESEGGLFMKRHDRNLGGTKMLRGKGGDLQVHAGDALFGDDTFDLIKIDVEGMEMEVLAGLEQTVARCRPLIFIEVDDANAEAFQAWAAERGYAPVFDKRHYGSNMNFLMKPGAAS</sequence>
<dbReference type="InterPro" id="IPR006342">
    <property type="entry name" value="FkbM_mtfrase"/>
</dbReference>
<dbReference type="PANTHER" id="PTHR34203:SF15">
    <property type="entry name" value="SLL1173 PROTEIN"/>
    <property type="match status" value="1"/>
</dbReference>
<dbReference type="NCBIfam" id="TIGR01444">
    <property type="entry name" value="fkbM_fam"/>
    <property type="match status" value="1"/>
</dbReference>
<dbReference type="InterPro" id="IPR052514">
    <property type="entry name" value="SAM-dependent_MTase"/>
</dbReference>
<reference evidence="2 3" key="1">
    <citation type="submission" date="2019-12" db="EMBL/GenBank/DDBJ databases">
        <title>Complete Genome Sequence of a Quorum-Sensing Bacterium,Rhodobacteraceae bacterium C31, Isolated from a marine microalgae symbiotic bacteria.</title>
        <authorList>
            <person name="Zhang Y."/>
        </authorList>
    </citation>
    <scope>NUCLEOTIDE SEQUENCE [LARGE SCALE GENOMIC DNA]</scope>
    <source>
        <strain evidence="2 3">C31</strain>
    </source>
</reference>
<dbReference type="Pfam" id="PF05050">
    <property type="entry name" value="Methyltransf_21"/>
    <property type="match status" value="1"/>
</dbReference>
<keyword evidence="2" id="KW-0489">Methyltransferase</keyword>
<dbReference type="GO" id="GO:0032259">
    <property type="term" value="P:methylation"/>
    <property type="evidence" value="ECO:0007669"/>
    <property type="project" value="UniProtKB-KW"/>
</dbReference>
<feature type="domain" description="Methyltransferase FkbM" evidence="1">
    <location>
        <begin position="91"/>
        <end position="232"/>
    </location>
</feature>
<dbReference type="Proteomes" id="UP000596387">
    <property type="component" value="Chromosome"/>
</dbReference>
<evidence type="ECO:0000313" key="3">
    <source>
        <dbReference type="Proteomes" id="UP000596387"/>
    </source>
</evidence>
<proteinExistence type="predicted"/>
<protein>
    <submittedName>
        <fullName evidence="2">FkbM family methyltransferase</fullName>
    </submittedName>
</protein>
<dbReference type="SUPFAM" id="SSF53335">
    <property type="entry name" value="S-adenosyl-L-methionine-dependent methyltransferases"/>
    <property type="match status" value="1"/>
</dbReference>
<evidence type="ECO:0000259" key="1">
    <source>
        <dbReference type="Pfam" id="PF05050"/>
    </source>
</evidence>
<dbReference type="Gene3D" id="3.40.50.150">
    <property type="entry name" value="Vaccinia Virus protein VP39"/>
    <property type="match status" value="1"/>
</dbReference>